<dbReference type="InterPro" id="IPR003591">
    <property type="entry name" value="Leu-rich_rpt_typical-subtyp"/>
</dbReference>
<keyword evidence="4" id="KW-0433">Leucine-rich repeat</keyword>
<accession>A0A6P5XX70</accession>
<dbReference type="SUPFAM" id="SSF52047">
    <property type="entry name" value="RNI-like"/>
    <property type="match status" value="1"/>
</dbReference>
<dbReference type="OrthoDB" id="4691307at2759"/>
<dbReference type="GeneID" id="111286914"/>
<sequence>MEPKWLWLSVLLLLLERCRWYSTDACWEDERIALLQLKPFFNHYTDLNSWVEDKGSDCCQWERVECNISSSFSFGRVIGLFLYNTRSYNERWYLNASLFLPFKELKLLHLEGNSIAGFVENEGKEIQLRMTNLEVLDLSNNLFKNDTFAFLSGLPSLKSLNMGDNQLQGSIDIEDSGRQLNLTHLEELDLRDNLIKDSIFASLSGLSNLKYLHISSNQLNGSIDMKELHVWSNVEEIFLDGSYLNNNILQSIGNFFHEFIKFSGWCDLKNLEKLDIKENAFEGILPYCLGNLTSLLELDISDNQFTGNLTHLANLSSLRSVTLSRNRCQISMPFLSLANLPNLKFLLADENNIVMEPNSFHTSIPKFQLNVFSLSKCTTDKGLSLQPPKFLYYQYDLRYVDLSYNYFSETVPLWLLENNTKLEHLFLLGNSFTGPLLLPQLPNPNVSVIDISNNKLQGQIPTNICSTFPNLESLFLSKNAFEGNIPPCLSGMDTLSFLDLSDNHLSGRLPEELIMGSSLDILRLSNNNLSGKIVPMMFNTNKLSNLYLDGNNFTGEIPDIDVSATNLSYSSLEDIDLSNNSFNGKLPRWIGNVSHLKRLALSNNHFEGSIPMELCNLYELEFLELSENNLSGSIPSCFNPPYLRHVHLKRNRLSGPLTLVFDSSTLVTLDLRGNNLTGNIPKRIGTFSTLSVLLLKDNHLNGEIPVQLCKLYSLSIIDLSGNMFSGPIPSCLGNLTLAMKEEKSVIRPFLANLPNLKFLLGDENKMVVEPDSFHTSIPKFQLNFISLSKCTTDKGLSLQPLKFLYYQYDLRYVDLSYNYFSGTVPLWLLENNTKLENLFLLGNSFTGPLLLPQLPNPNVSVIDISNNKLQGQILTNICSSFPNLERLFLSKNAFEGNIPPCLSGMNTLSILDLSDNHLSGRVPEKLIMRSSLDILRLSNNNLNGKIVPMMFINTSKLSKLYLDGNNFAGEIPDIDVFATDFSYSSLEDIDLSNNSFNGKLPRWKGNVPSLERLALSNNHFEGSIPMELCNLYELEFLELSQNNLSGSIPSCFNSPYLRHIGTFSALSVLLLKENHLDGGIPVQLCKLYSLSIINLSENMFSGPIPSCLGNLTLAMKEEKSFVDDPWYIRYTMEDLSILIDSRVYPHSYMVEEIEFTTKSMSYTYGGDILEYMSGIDLSCNKLTGQIPPELGNLSEIHSLNSSHNNLIGVIPSSFSKLKQIESLDLSYNNLTGRIPIQLVELNSLEVFSVAHNNLSGSIPEPKAQFGTFDERSYEGNPLLCGPPLQNNCSKTDSPSIVPPTTDDEGEGSFMDTYVFCVSFLVSYVIVLLGIFVVLYINPYWRQAWFSFIESCITTCRYSIVGNFLELYIFRRCA</sequence>
<comment type="similarity">
    <text evidence="2">Belongs to the RLP family.</text>
</comment>
<dbReference type="SUPFAM" id="SSF52058">
    <property type="entry name" value="L domain-like"/>
    <property type="match status" value="2"/>
</dbReference>
<evidence type="ECO:0000256" key="13">
    <source>
        <dbReference type="SAM" id="SignalP"/>
    </source>
</evidence>
<keyword evidence="15" id="KW-1185">Reference proteome</keyword>
<dbReference type="InterPro" id="IPR032675">
    <property type="entry name" value="LRR_dom_sf"/>
</dbReference>
<reference evidence="16" key="1">
    <citation type="submission" date="2025-08" db="UniProtKB">
        <authorList>
            <consortium name="RefSeq"/>
        </authorList>
    </citation>
    <scope>IDENTIFICATION</scope>
    <source>
        <tissue evidence="16">Fruit stalk</tissue>
    </source>
</reference>
<gene>
    <name evidence="16" type="primary">LOC111286914</name>
</gene>
<dbReference type="SMART" id="SM00369">
    <property type="entry name" value="LRR_TYP"/>
    <property type="match status" value="12"/>
</dbReference>
<dbReference type="KEGG" id="dzi:111286914"/>
<protein>
    <submittedName>
        <fullName evidence="16">LRR receptor-like serine/threonine-protein kinase GSO2</fullName>
    </submittedName>
</protein>
<dbReference type="Pfam" id="PF13855">
    <property type="entry name" value="LRR_8"/>
    <property type="match status" value="2"/>
</dbReference>
<dbReference type="Pfam" id="PF00560">
    <property type="entry name" value="LRR_1"/>
    <property type="match status" value="12"/>
</dbReference>
<evidence type="ECO:0000256" key="2">
    <source>
        <dbReference type="ARBA" id="ARBA00009592"/>
    </source>
</evidence>
<evidence type="ECO:0000256" key="7">
    <source>
        <dbReference type="ARBA" id="ARBA00022737"/>
    </source>
</evidence>
<dbReference type="PANTHER" id="PTHR48062">
    <property type="entry name" value="RECEPTOR-LIKE PROTEIN 14"/>
    <property type="match status" value="1"/>
</dbReference>
<keyword evidence="10" id="KW-0675">Receptor</keyword>
<keyword evidence="7" id="KW-0677">Repeat</keyword>
<dbReference type="InterPro" id="IPR013210">
    <property type="entry name" value="LRR_N_plant-typ"/>
</dbReference>
<evidence type="ECO:0000256" key="5">
    <source>
        <dbReference type="ARBA" id="ARBA00022692"/>
    </source>
</evidence>
<dbReference type="SMART" id="SM00365">
    <property type="entry name" value="LRR_SD22"/>
    <property type="match status" value="6"/>
</dbReference>
<evidence type="ECO:0000259" key="14">
    <source>
        <dbReference type="Pfam" id="PF08263"/>
    </source>
</evidence>
<evidence type="ECO:0000256" key="9">
    <source>
        <dbReference type="ARBA" id="ARBA00023136"/>
    </source>
</evidence>
<dbReference type="FunFam" id="3.80.10.10:FF:000213">
    <property type="entry name" value="Tyrosine-sulfated glycopeptide receptor 1"/>
    <property type="match status" value="1"/>
</dbReference>
<dbReference type="InterPro" id="IPR051502">
    <property type="entry name" value="RLP_Defense_Trigger"/>
</dbReference>
<evidence type="ECO:0000256" key="10">
    <source>
        <dbReference type="ARBA" id="ARBA00023170"/>
    </source>
</evidence>
<keyword evidence="11" id="KW-0325">Glycoprotein</keyword>
<dbReference type="PANTHER" id="PTHR48062:SF37">
    <property type="entry name" value="LRR RECEPTOR-LIKE SERINE_THREONINE-PROTEIN KINASE FLS2"/>
    <property type="match status" value="1"/>
</dbReference>
<evidence type="ECO:0000256" key="8">
    <source>
        <dbReference type="ARBA" id="ARBA00022989"/>
    </source>
</evidence>
<keyword evidence="8 12" id="KW-1133">Transmembrane helix</keyword>
<dbReference type="FunFam" id="3.80.10.10:FF:000095">
    <property type="entry name" value="LRR receptor-like serine/threonine-protein kinase GSO1"/>
    <property type="match status" value="2"/>
</dbReference>
<name>A0A6P5XX70_DURZI</name>
<keyword evidence="5 12" id="KW-0812">Transmembrane</keyword>
<evidence type="ECO:0000313" key="16">
    <source>
        <dbReference type="RefSeq" id="XP_022732799.1"/>
    </source>
</evidence>
<dbReference type="GO" id="GO:0005886">
    <property type="term" value="C:plasma membrane"/>
    <property type="evidence" value="ECO:0007669"/>
    <property type="project" value="UniProtKB-SubCell"/>
</dbReference>
<comment type="subcellular location">
    <subcellularLocation>
        <location evidence="1">Cell membrane</location>
        <topology evidence="1">Single-pass type I membrane protein</topology>
    </subcellularLocation>
</comment>
<keyword evidence="6 13" id="KW-0732">Signal</keyword>
<feature type="chain" id="PRO_5027951758" evidence="13">
    <location>
        <begin position="21"/>
        <end position="1373"/>
    </location>
</feature>
<feature type="domain" description="Leucine-rich repeat-containing N-terminal plant-type" evidence="14">
    <location>
        <begin position="29"/>
        <end position="67"/>
    </location>
</feature>
<evidence type="ECO:0000313" key="15">
    <source>
        <dbReference type="Proteomes" id="UP000515121"/>
    </source>
</evidence>
<evidence type="ECO:0000256" key="12">
    <source>
        <dbReference type="SAM" id="Phobius"/>
    </source>
</evidence>
<dbReference type="Gene3D" id="3.80.10.10">
    <property type="entry name" value="Ribonuclease Inhibitor"/>
    <property type="match status" value="6"/>
</dbReference>
<keyword evidence="9 12" id="KW-0472">Membrane</keyword>
<evidence type="ECO:0000256" key="6">
    <source>
        <dbReference type="ARBA" id="ARBA00022729"/>
    </source>
</evidence>
<evidence type="ECO:0000256" key="3">
    <source>
        <dbReference type="ARBA" id="ARBA00022475"/>
    </source>
</evidence>
<feature type="signal peptide" evidence="13">
    <location>
        <begin position="1"/>
        <end position="20"/>
    </location>
</feature>
<evidence type="ECO:0000256" key="1">
    <source>
        <dbReference type="ARBA" id="ARBA00004251"/>
    </source>
</evidence>
<proteinExistence type="inferred from homology"/>
<evidence type="ECO:0000256" key="11">
    <source>
        <dbReference type="ARBA" id="ARBA00023180"/>
    </source>
</evidence>
<organism evidence="15 16">
    <name type="scientific">Durio zibethinus</name>
    <name type="common">Durian</name>
    <dbReference type="NCBI Taxonomy" id="66656"/>
    <lineage>
        <taxon>Eukaryota</taxon>
        <taxon>Viridiplantae</taxon>
        <taxon>Streptophyta</taxon>
        <taxon>Embryophyta</taxon>
        <taxon>Tracheophyta</taxon>
        <taxon>Spermatophyta</taxon>
        <taxon>Magnoliopsida</taxon>
        <taxon>eudicotyledons</taxon>
        <taxon>Gunneridae</taxon>
        <taxon>Pentapetalae</taxon>
        <taxon>rosids</taxon>
        <taxon>malvids</taxon>
        <taxon>Malvales</taxon>
        <taxon>Malvaceae</taxon>
        <taxon>Helicteroideae</taxon>
        <taxon>Durio</taxon>
    </lineage>
</organism>
<keyword evidence="3" id="KW-1003">Cell membrane</keyword>
<dbReference type="Proteomes" id="UP000515121">
    <property type="component" value="Unplaced"/>
</dbReference>
<dbReference type="RefSeq" id="XP_022732799.1">
    <property type="nucleotide sequence ID" value="XM_022877064.1"/>
</dbReference>
<dbReference type="InterPro" id="IPR001611">
    <property type="entry name" value="Leu-rich_rpt"/>
</dbReference>
<dbReference type="Pfam" id="PF08263">
    <property type="entry name" value="LRRNT_2"/>
    <property type="match status" value="1"/>
</dbReference>
<feature type="transmembrane region" description="Helical" evidence="12">
    <location>
        <begin position="1312"/>
        <end position="1336"/>
    </location>
</feature>
<dbReference type="FunFam" id="3.80.10.10:FF:000041">
    <property type="entry name" value="LRR receptor-like serine/threonine-protein kinase ERECTA"/>
    <property type="match status" value="1"/>
</dbReference>
<evidence type="ECO:0000256" key="4">
    <source>
        <dbReference type="ARBA" id="ARBA00022614"/>
    </source>
</evidence>